<protein>
    <submittedName>
        <fullName evidence="1">Transporter</fullName>
    </submittedName>
</protein>
<comment type="caution">
    <text evidence="1">The sequence shown here is derived from an EMBL/GenBank/DDBJ whole genome shotgun (WGS) entry which is preliminary data.</text>
</comment>
<proteinExistence type="predicted"/>
<dbReference type="Pfam" id="PF13557">
    <property type="entry name" value="Phenol_MetA_deg"/>
    <property type="match status" value="1"/>
</dbReference>
<sequence>MKKLNVIILGIFCLSYTVSFAQKIVTDRPDQTESSSTVPKNSLQIESGMLFRYAEEGEISLREVAIPSTLFRYGISKGLEIRVVNQYVNIKEENSGKEISGITDLEVGVKIQLLKKENKNTEIAFLSHMILPTGTKEVSFEKVGTINKLSISHQLGDKVGLGYNVGYNYFGIENGFLTYSLAIGVEINERAGLYVEPYGDIGIFNEHLANIDAGFTYLLKDNFQIDFSFGTGLNYTMNYISAGFSWNIAPKEN</sequence>
<reference evidence="1 2" key="1">
    <citation type="submission" date="2024-04" db="EMBL/GenBank/DDBJ databases">
        <title>whole genome sequencing of Lutimonas vermicola strain IMCC1616.</title>
        <authorList>
            <person name="Bae S.S."/>
        </authorList>
    </citation>
    <scope>NUCLEOTIDE SEQUENCE [LARGE SCALE GENOMIC DNA]</scope>
    <source>
        <strain evidence="1 2">IMCC1616</strain>
    </source>
</reference>
<gene>
    <name evidence="1" type="ORF">AABB81_12140</name>
</gene>
<dbReference type="Proteomes" id="UP001474120">
    <property type="component" value="Unassembled WGS sequence"/>
</dbReference>
<keyword evidence="2" id="KW-1185">Reference proteome</keyword>
<evidence type="ECO:0000313" key="1">
    <source>
        <dbReference type="EMBL" id="MEL4456650.1"/>
    </source>
</evidence>
<dbReference type="EMBL" id="JBCDNA010000003">
    <property type="protein sequence ID" value="MEL4456650.1"/>
    <property type="molecule type" value="Genomic_DNA"/>
</dbReference>
<dbReference type="InterPro" id="IPR025737">
    <property type="entry name" value="FApF"/>
</dbReference>
<evidence type="ECO:0000313" key="2">
    <source>
        <dbReference type="Proteomes" id="UP001474120"/>
    </source>
</evidence>
<accession>A0ABU9L2I8</accession>
<name>A0ABU9L2I8_9FLAO</name>
<organism evidence="1 2">
    <name type="scientific">Lutimonas vermicola</name>
    <dbReference type="NCBI Taxonomy" id="414288"/>
    <lineage>
        <taxon>Bacteria</taxon>
        <taxon>Pseudomonadati</taxon>
        <taxon>Bacteroidota</taxon>
        <taxon>Flavobacteriia</taxon>
        <taxon>Flavobacteriales</taxon>
        <taxon>Flavobacteriaceae</taxon>
        <taxon>Lutimonas</taxon>
    </lineage>
</organism>
<dbReference type="RefSeq" id="WP_342160818.1">
    <property type="nucleotide sequence ID" value="NZ_JBCDNA010000003.1"/>
</dbReference>